<dbReference type="SUPFAM" id="SSF54909">
    <property type="entry name" value="Dimeric alpha+beta barrel"/>
    <property type="match status" value="1"/>
</dbReference>
<dbReference type="Pfam" id="PF07110">
    <property type="entry name" value="EthD"/>
    <property type="match status" value="1"/>
</dbReference>
<evidence type="ECO:0000259" key="1">
    <source>
        <dbReference type="Pfam" id="PF07110"/>
    </source>
</evidence>
<dbReference type="RefSeq" id="WP_064105214.1">
    <property type="nucleotide sequence ID" value="NZ_LXSH01000010.1"/>
</dbReference>
<name>A0A1A9RT11_EIKCO</name>
<organism evidence="2 3">
    <name type="scientific">Eikenella corrodens</name>
    <dbReference type="NCBI Taxonomy" id="539"/>
    <lineage>
        <taxon>Bacteria</taxon>
        <taxon>Pseudomonadati</taxon>
        <taxon>Pseudomonadota</taxon>
        <taxon>Betaproteobacteria</taxon>
        <taxon>Neisseriales</taxon>
        <taxon>Neisseriaceae</taxon>
        <taxon>Eikenella</taxon>
    </lineage>
</organism>
<dbReference type="Gene3D" id="3.30.70.100">
    <property type="match status" value="1"/>
</dbReference>
<accession>A0A1A9RT11</accession>
<feature type="domain" description="EthD" evidence="1">
    <location>
        <begin position="11"/>
        <end position="105"/>
    </location>
</feature>
<protein>
    <submittedName>
        <fullName evidence="2">Ethyl tert-butyl ether degradation protein EthD</fullName>
    </submittedName>
</protein>
<proteinExistence type="predicted"/>
<evidence type="ECO:0000313" key="3">
    <source>
        <dbReference type="Proteomes" id="UP000078103"/>
    </source>
</evidence>
<dbReference type="Proteomes" id="UP000078103">
    <property type="component" value="Unassembled WGS sequence"/>
</dbReference>
<reference evidence="3" key="1">
    <citation type="submission" date="2016-05" db="EMBL/GenBank/DDBJ databases">
        <title>Draft genome of Corynebacterium afermentans subsp. afermentans LCDC 88199T.</title>
        <authorList>
            <person name="Bernier A.-M."/>
            <person name="Bernard K."/>
        </authorList>
    </citation>
    <scope>NUCLEOTIDE SEQUENCE [LARGE SCALE GENOMIC DNA]</scope>
    <source>
        <strain evidence="3">NML120819</strain>
    </source>
</reference>
<gene>
    <name evidence="2" type="ORF">A7P89_02330</name>
</gene>
<dbReference type="EMBL" id="LXSH01000010">
    <property type="protein sequence ID" value="OAM24109.1"/>
    <property type="molecule type" value="Genomic_DNA"/>
</dbReference>
<dbReference type="InterPro" id="IPR011008">
    <property type="entry name" value="Dimeric_a/b-barrel"/>
</dbReference>
<comment type="caution">
    <text evidence="2">The sequence shown here is derived from an EMBL/GenBank/DDBJ whole genome shotgun (WGS) entry which is preliminary data.</text>
</comment>
<sequence>MFKITMLVKKKAELSQQEFLAHWASHSAKVLQYQNVLRIRRYAKTLPLDAASQQATQRHTQAFRFDAMGELWYDSREDFAAARTTPEGATALAELRADEVRFVDMAQSVMWLGEEECVVGLAGETN</sequence>
<dbReference type="GO" id="GO:0016491">
    <property type="term" value="F:oxidoreductase activity"/>
    <property type="evidence" value="ECO:0007669"/>
    <property type="project" value="InterPro"/>
</dbReference>
<dbReference type="InterPro" id="IPR009799">
    <property type="entry name" value="EthD_dom"/>
</dbReference>
<dbReference type="AlphaFoldDB" id="A0A1A9RT11"/>
<evidence type="ECO:0000313" key="2">
    <source>
        <dbReference type="EMBL" id="OAM24109.1"/>
    </source>
</evidence>